<dbReference type="GO" id="GO:0003677">
    <property type="term" value="F:DNA binding"/>
    <property type="evidence" value="ECO:0007669"/>
    <property type="project" value="UniProtKB-UniRule"/>
</dbReference>
<evidence type="ECO:0000256" key="2">
    <source>
        <dbReference type="ARBA" id="ARBA00023125"/>
    </source>
</evidence>
<dbReference type="KEGG" id="rmar:GBA65_21710"/>
<dbReference type="InterPro" id="IPR004107">
    <property type="entry name" value="Integrase_SAM-like_N"/>
</dbReference>
<evidence type="ECO:0000259" key="8">
    <source>
        <dbReference type="PROSITE" id="PS51900"/>
    </source>
</evidence>
<dbReference type="EMBL" id="CP045122">
    <property type="protein sequence ID" value="QIN81057.1"/>
    <property type="molecule type" value="Genomic_DNA"/>
</dbReference>
<name>A0A6G8Q417_9ACTN</name>
<dbReference type="InterPro" id="IPR011010">
    <property type="entry name" value="DNA_brk_join_enz"/>
</dbReference>
<evidence type="ECO:0000259" key="7">
    <source>
        <dbReference type="PROSITE" id="PS51898"/>
    </source>
</evidence>
<keyword evidence="5" id="KW-0175">Coiled coil</keyword>
<dbReference type="SUPFAM" id="SSF56349">
    <property type="entry name" value="DNA breaking-rejoining enzymes"/>
    <property type="match status" value="1"/>
</dbReference>
<feature type="compositionally biased region" description="Basic and acidic residues" evidence="6">
    <location>
        <begin position="18"/>
        <end position="28"/>
    </location>
</feature>
<dbReference type="PROSITE" id="PS51900">
    <property type="entry name" value="CB"/>
    <property type="match status" value="1"/>
</dbReference>
<dbReference type="InterPro" id="IPR010998">
    <property type="entry name" value="Integrase_recombinase_N"/>
</dbReference>
<dbReference type="Proteomes" id="UP000502706">
    <property type="component" value="Plasmid unnamed1"/>
</dbReference>
<keyword evidence="1" id="KW-0229">DNA integration</keyword>
<feature type="domain" description="Core-binding (CB)" evidence="8">
    <location>
        <begin position="34"/>
        <end position="131"/>
    </location>
</feature>
<feature type="region of interest" description="Disordered" evidence="6">
    <location>
        <begin position="1"/>
        <end position="28"/>
    </location>
</feature>
<dbReference type="Pfam" id="PF00589">
    <property type="entry name" value="Phage_integrase"/>
    <property type="match status" value="1"/>
</dbReference>
<proteinExistence type="predicted"/>
<dbReference type="InterPro" id="IPR044068">
    <property type="entry name" value="CB"/>
</dbReference>
<dbReference type="PANTHER" id="PTHR30349:SF88">
    <property type="entry name" value="BLL1584 PROTEIN"/>
    <property type="match status" value="1"/>
</dbReference>
<evidence type="ECO:0000256" key="4">
    <source>
        <dbReference type="PROSITE-ProRule" id="PRU01248"/>
    </source>
</evidence>
<feature type="coiled-coil region" evidence="5">
    <location>
        <begin position="160"/>
        <end position="187"/>
    </location>
</feature>
<evidence type="ECO:0000313" key="10">
    <source>
        <dbReference type="Proteomes" id="UP000502706"/>
    </source>
</evidence>
<gene>
    <name evidence="9" type="ORF">GBA65_21710</name>
</gene>
<dbReference type="PANTHER" id="PTHR30349">
    <property type="entry name" value="PHAGE INTEGRASE-RELATED"/>
    <property type="match status" value="1"/>
</dbReference>
<reference evidence="9 10" key="1">
    <citation type="submission" date="2019-10" db="EMBL/GenBank/DDBJ databases">
        <title>Rubrobacter sp nov SCSIO 52915 isolated from a deep-sea sediment in the South China Sea.</title>
        <authorList>
            <person name="Chen R.W."/>
        </authorList>
    </citation>
    <scope>NUCLEOTIDE SEQUENCE [LARGE SCALE GENOMIC DNA]</scope>
    <source>
        <strain evidence="9 10">SCSIO 52915</strain>
        <plasmid evidence="9 10">unnamed1</plasmid>
    </source>
</reference>
<feature type="domain" description="Tyr recombinase" evidence="7">
    <location>
        <begin position="153"/>
        <end position="362"/>
    </location>
</feature>
<geneLocation type="plasmid" evidence="9 10">
    <name>unnamed1</name>
</geneLocation>
<evidence type="ECO:0000256" key="3">
    <source>
        <dbReference type="ARBA" id="ARBA00023172"/>
    </source>
</evidence>
<protein>
    <submittedName>
        <fullName evidence="9">Tyrosine-type recombinase/integrase</fullName>
    </submittedName>
</protein>
<dbReference type="GO" id="GO:0015074">
    <property type="term" value="P:DNA integration"/>
    <property type="evidence" value="ECO:0007669"/>
    <property type="project" value="UniProtKB-KW"/>
</dbReference>
<evidence type="ECO:0000256" key="6">
    <source>
        <dbReference type="SAM" id="MobiDB-lite"/>
    </source>
</evidence>
<dbReference type="AlphaFoldDB" id="A0A6G8Q417"/>
<dbReference type="RefSeq" id="WP_166398767.1">
    <property type="nucleotide sequence ID" value="NZ_CP045122.1"/>
</dbReference>
<evidence type="ECO:0000256" key="5">
    <source>
        <dbReference type="SAM" id="Coils"/>
    </source>
</evidence>
<dbReference type="PROSITE" id="PS51898">
    <property type="entry name" value="TYR_RECOMBINASE"/>
    <property type="match status" value="1"/>
</dbReference>
<dbReference type="Pfam" id="PF02899">
    <property type="entry name" value="Phage_int_SAM_1"/>
    <property type="match status" value="1"/>
</dbReference>
<organism evidence="9 10">
    <name type="scientific">Rubrobacter marinus</name>
    <dbReference type="NCBI Taxonomy" id="2653852"/>
    <lineage>
        <taxon>Bacteria</taxon>
        <taxon>Bacillati</taxon>
        <taxon>Actinomycetota</taxon>
        <taxon>Rubrobacteria</taxon>
        <taxon>Rubrobacterales</taxon>
        <taxon>Rubrobacteraceae</taxon>
        <taxon>Rubrobacter</taxon>
    </lineage>
</organism>
<evidence type="ECO:0000313" key="9">
    <source>
        <dbReference type="EMBL" id="QIN81057.1"/>
    </source>
</evidence>
<keyword evidence="10" id="KW-1185">Reference proteome</keyword>
<dbReference type="Gene3D" id="1.10.150.130">
    <property type="match status" value="1"/>
</dbReference>
<dbReference type="InterPro" id="IPR013762">
    <property type="entry name" value="Integrase-like_cat_sf"/>
</dbReference>
<evidence type="ECO:0000256" key="1">
    <source>
        <dbReference type="ARBA" id="ARBA00022908"/>
    </source>
</evidence>
<dbReference type="InterPro" id="IPR050090">
    <property type="entry name" value="Tyrosine_recombinase_XerCD"/>
</dbReference>
<dbReference type="GO" id="GO:0006310">
    <property type="term" value="P:DNA recombination"/>
    <property type="evidence" value="ECO:0007669"/>
    <property type="project" value="UniProtKB-KW"/>
</dbReference>
<keyword evidence="9" id="KW-0614">Plasmid</keyword>
<keyword evidence="2 4" id="KW-0238">DNA-binding</keyword>
<sequence length="368" mass="40925">MDPARPGLVAVGSGPIPPDRRAGLAETGPEERARYLGEAVEFFLWSKGAGGRSDKTLADYRTKLEAFKRWAADGEGDVPLLYIDARKLESYLIHLKERGVPRADGGEPKPLSDSSRKAHLAVLRSFFSHRTARFGSANPAAALNDVRFRRRAPKRTYLTEREAGRLLAAAEREAKEAKEAATSAGDARARRAAEARRLRALRDHAAISAMLYAGLRIEEAAGLMRKDLRFDERGDDEVLVRGKGGKERRVPMHPKLRASLKRLVSALGPEGAAGDGPLFRNDRGGRITESSVRRRLYRYVRESRLRKDDLTPHDLRRTFATWYLAENPEGLRDLAELLGHSDLTQVMKYALSDEKRARAGVRRIGEGG</sequence>
<accession>A0A6G8Q417</accession>
<dbReference type="InterPro" id="IPR002104">
    <property type="entry name" value="Integrase_catalytic"/>
</dbReference>
<dbReference type="Gene3D" id="1.10.443.10">
    <property type="entry name" value="Intergrase catalytic core"/>
    <property type="match status" value="1"/>
</dbReference>
<keyword evidence="3" id="KW-0233">DNA recombination</keyword>